<name>F3Z1D1_DESAF</name>
<evidence type="ECO:0000313" key="2">
    <source>
        <dbReference type="EMBL" id="EGJ51134.1"/>
    </source>
</evidence>
<dbReference type="KEGG" id="daf:Desaf_2821"/>
<dbReference type="InterPro" id="IPR015011">
    <property type="entry name" value="Threonyl-tRNA_syn_edit_dom_arc"/>
</dbReference>
<dbReference type="Proteomes" id="UP000007844">
    <property type="component" value="Chromosome"/>
</dbReference>
<gene>
    <name evidence="2" type="ORF">Desaf_2821</name>
</gene>
<dbReference type="GO" id="GO:0005524">
    <property type="term" value="F:ATP binding"/>
    <property type="evidence" value="ECO:0007669"/>
    <property type="project" value="InterPro"/>
</dbReference>
<sequence length="137" mass="15623">MKLLMFYAPEFWHKPFQKTLPEAPEAEPTGAMARDAVVVFYHGEAEDHDRRSSVLSKMLKNIKWLGGKFNTKQVVLHSFGHLSESKADPEFVRELVAEVRQRLENTGYSVGETPFGYLNEWKLHVAGDSLAKVFKSI</sequence>
<dbReference type="GO" id="GO:0005737">
    <property type="term" value="C:cytoplasm"/>
    <property type="evidence" value="ECO:0007669"/>
    <property type="project" value="InterPro"/>
</dbReference>
<dbReference type="GO" id="GO:0004829">
    <property type="term" value="F:threonine-tRNA ligase activity"/>
    <property type="evidence" value="ECO:0007669"/>
    <property type="project" value="InterPro"/>
</dbReference>
<dbReference type="RefSeq" id="WP_014260807.1">
    <property type="nucleotide sequence ID" value="NC_016629.1"/>
</dbReference>
<accession>F3Z1D1</accession>
<dbReference type="eggNOG" id="COG0726">
    <property type="taxonomic scope" value="Bacteria"/>
</dbReference>
<organism evidence="2 3">
    <name type="scientific">Desulfocurvibacter africanus subsp. africanus str. Walvis Bay</name>
    <dbReference type="NCBI Taxonomy" id="690850"/>
    <lineage>
        <taxon>Bacteria</taxon>
        <taxon>Pseudomonadati</taxon>
        <taxon>Thermodesulfobacteriota</taxon>
        <taxon>Desulfovibrionia</taxon>
        <taxon>Desulfovibrionales</taxon>
        <taxon>Desulfovibrionaceae</taxon>
        <taxon>Desulfocurvibacter</taxon>
    </lineage>
</organism>
<protein>
    <recommendedName>
        <fullName evidence="1">Threonyl-tRNA synthetase editing domain-containing protein</fullName>
    </recommendedName>
</protein>
<dbReference type="EMBL" id="CP003221">
    <property type="protein sequence ID" value="EGJ51134.1"/>
    <property type="molecule type" value="Genomic_DNA"/>
</dbReference>
<keyword evidence="3" id="KW-1185">Reference proteome</keyword>
<evidence type="ECO:0000313" key="3">
    <source>
        <dbReference type="Proteomes" id="UP000007844"/>
    </source>
</evidence>
<dbReference type="STRING" id="690850.Desaf_2821"/>
<evidence type="ECO:0000259" key="1">
    <source>
        <dbReference type="Pfam" id="PF08915"/>
    </source>
</evidence>
<dbReference type="Gene3D" id="3.50.80.10">
    <property type="entry name" value="D-tyrosyl-tRNA(Tyr) deacylase"/>
    <property type="match status" value="1"/>
</dbReference>
<dbReference type="GO" id="GO:0008270">
    <property type="term" value="F:zinc ion binding"/>
    <property type="evidence" value="ECO:0007669"/>
    <property type="project" value="InterPro"/>
</dbReference>
<dbReference type="HOGENOM" id="CLU_140792_0_0_7"/>
<feature type="domain" description="Threonyl-tRNA synthetase editing" evidence="1">
    <location>
        <begin position="1"/>
        <end position="137"/>
    </location>
</feature>
<reference evidence="2 3" key="1">
    <citation type="journal article" date="2011" name="J. Bacteriol.">
        <title>Genome sequence of the mercury-methylating and pleomorphic Desulfovibrio africanus Strain Walvis Bay.</title>
        <authorList>
            <person name="Brown S.D."/>
            <person name="Wall J.D."/>
            <person name="Kucken A.M."/>
            <person name="Gilmour C.C."/>
            <person name="Podar M."/>
            <person name="Brandt C.C."/>
            <person name="Teshima H."/>
            <person name="Detter J.C."/>
            <person name="Han C.S."/>
            <person name="Land M.L."/>
            <person name="Lucas S."/>
            <person name="Han J."/>
            <person name="Pennacchio L."/>
            <person name="Nolan M."/>
            <person name="Pitluck S."/>
            <person name="Woyke T."/>
            <person name="Goodwin L."/>
            <person name="Palumbo A.V."/>
            <person name="Elias D.A."/>
        </authorList>
    </citation>
    <scope>NUCLEOTIDE SEQUENCE [LARGE SCALE GENOMIC DNA]</scope>
    <source>
        <strain evidence="2 3">Walvis Bay</strain>
    </source>
</reference>
<dbReference type="Pfam" id="PF08915">
    <property type="entry name" value="tRNA-Thr_ED"/>
    <property type="match status" value="1"/>
</dbReference>
<dbReference type="AlphaFoldDB" id="F3Z1D1"/>
<dbReference type="InterPro" id="IPR023509">
    <property type="entry name" value="DTD-like_sf"/>
</dbReference>
<proteinExistence type="predicted"/>